<dbReference type="RefSeq" id="WP_148450943.1">
    <property type="nucleotide sequence ID" value="NZ_VSDO01000001.1"/>
</dbReference>
<organism evidence="2 3">
    <name type="scientific">Paenibacillus faecis</name>
    <dbReference type="NCBI Taxonomy" id="862114"/>
    <lineage>
        <taxon>Bacteria</taxon>
        <taxon>Bacillati</taxon>
        <taxon>Bacillota</taxon>
        <taxon>Bacilli</taxon>
        <taxon>Bacillales</taxon>
        <taxon>Paenibacillaceae</taxon>
        <taxon>Paenibacillus</taxon>
    </lineage>
</organism>
<keyword evidence="3" id="KW-1185">Reference proteome</keyword>
<proteinExistence type="predicted"/>
<evidence type="ECO:0000259" key="1">
    <source>
        <dbReference type="Pfam" id="PF07833"/>
    </source>
</evidence>
<name>A0A5D0D078_9BACL</name>
<dbReference type="Proteomes" id="UP000325218">
    <property type="component" value="Unassembled WGS sequence"/>
</dbReference>
<dbReference type="AlphaFoldDB" id="A0A5D0D078"/>
<dbReference type="Gene3D" id="3.30.457.10">
    <property type="entry name" value="Copper amine oxidase-like, N-terminal domain"/>
    <property type="match status" value="1"/>
</dbReference>
<dbReference type="SUPFAM" id="SSF55383">
    <property type="entry name" value="Copper amine oxidase, domain N"/>
    <property type="match status" value="1"/>
</dbReference>
<sequence length="292" mass="32419">MKLKKTGFILLSLILLLAALPAVSSAAKLSLRVELNGEKMSFPDAQPLVDKSNRVQVPVRFVSEALGAKVDWNSKTKKVTVNLNSNQIVLTLGKKAYTVNGKTKQMDTVALRKSDRTYVPLRFVSEALGAQVNWDSLNYMVSIHTGAGASGAKGNDANTEKPFDWEAWEASRNVEGKSEKIKLEGFSFNGFYNSGLSVLDSGYDPKTKKGPILQLLVSFGHVGDDLSQQQKDAEEILSQRIDKKTVDSVMNYVKQKKLEEDELAKKTFTDETFKVIVQSQTYGDININVWYK</sequence>
<dbReference type="EMBL" id="VSDO01000001">
    <property type="protein sequence ID" value="TYA15353.1"/>
    <property type="molecule type" value="Genomic_DNA"/>
</dbReference>
<gene>
    <name evidence="2" type="ORF">FRY98_06925</name>
</gene>
<reference evidence="2 3" key="1">
    <citation type="submission" date="2019-08" db="EMBL/GenBank/DDBJ databases">
        <title>Genome sequencing of Paenibacillus faecis DSM 23593(T).</title>
        <authorList>
            <person name="Kook J.-K."/>
            <person name="Park S.-N."/>
            <person name="Lim Y.K."/>
        </authorList>
    </citation>
    <scope>NUCLEOTIDE SEQUENCE [LARGE SCALE GENOMIC DNA]</scope>
    <source>
        <strain evidence="2 3">DSM 23593</strain>
    </source>
</reference>
<evidence type="ECO:0000313" key="2">
    <source>
        <dbReference type="EMBL" id="TYA15353.1"/>
    </source>
</evidence>
<protein>
    <submittedName>
        <fullName evidence="2">Copper amine oxidase N-terminal domain-containing protein</fullName>
    </submittedName>
</protein>
<dbReference type="Pfam" id="PF07833">
    <property type="entry name" value="Cu_amine_oxidN1"/>
    <property type="match status" value="1"/>
</dbReference>
<evidence type="ECO:0000313" key="3">
    <source>
        <dbReference type="Proteomes" id="UP000325218"/>
    </source>
</evidence>
<accession>A0A5D0D078</accession>
<dbReference type="InterPro" id="IPR012854">
    <property type="entry name" value="Cu_amine_oxidase-like_N"/>
</dbReference>
<dbReference type="OrthoDB" id="2020910at2"/>
<feature type="domain" description="Copper amine oxidase-like N-terminal" evidence="1">
    <location>
        <begin position="35"/>
        <end position="143"/>
    </location>
</feature>
<comment type="caution">
    <text evidence="2">The sequence shown here is derived from an EMBL/GenBank/DDBJ whole genome shotgun (WGS) entry which is preliminary data.</text>
</comment>
<dbReference type="InterPro" id="IPR036582">
    <property type="entry name" value="Mao_N_sf"/>
</dbReference>